<evidence type="ECO:0000256" key="2">
    <source>
        <dbReference type="ARBA" id="ARBA00022692"/>
    </source>
</evidence>
<gene>
    <name evidence="10" type="primary">g3384</name>
    <name evidence="10" type="ORF">VP750_LOCUS2891</name>
</gene>
<evidence type="ECO:0000259" key="8">
    <source>
        <dbReference type="PROSITE" id="PS50893"/>
    </source>
</evidence>
<evidence type="ECO:0000256" key="6">
    <source>
        <dbReference type="ARBA" id="ARBA00023136"/>
    </source>
</evidence>
<keyword evidence="4" id="KW-0067">ATP-binding</keyword>
<dbReference type="InterPro" id="IPR036640">
    <property type="entry name" value="ABC1_TM_sf"/>
</dbReference>
<feature type="domain" description="ABC transmembrane type-1" evidence="9">
    <location>
        <begin position="111"/>
        <end position="393"/>
    </location>
</feature>
<dbReference type="SUPFAM" id="SSF52540">
    <property type="entry name" value="P-loop containing nucleoside triphosphate hydrolases"/>
    <property type="match status" value="1"/>
</dbReference>
<keyword evidence="5 7" id="KW-1133">Transmembrane helix</keyword>
<dbReference type="PANTHER" id="PTHR43394:SF19">
    <property type="entry name" value="ABC TRANSPORTER B FAMILY"/>
    <property type="match status" value="1"/>
</dbReference>
<evidence type="ECO:0000256" key="5">
    <source>
        <dbReference type="ARBA" id="ARBA00022989"/>
    </source>
</evidence>
<keyword evidence="11" id="KW-1185">Reference proteome</keyword>
<dbReference type="Pfam" id="PF00664">
    <property type="entry name" value="ABC_membrane"/>
    <property type="match status" value="1"/>
</dbReference>
<dbReference type="InterPro" id="IPR011527">
    <property type="entry name" value="ABC1_TM_dom"/>
</dbReference>
<reference evidence="10 11" key="1">
    <citation type="submission" date="2024-06" db="EMBL/GenBank/DDBJ databases">
        <authorList>
            <person name="Kraege A."/>
            <person name="Thomma B."/>
        </authorList>
    </citation>
    <scope>NUCLEOTIDE SEQUENCE [LARGE SCALE GENOMIC DNA]</scope>
</reference>
<comment type="subcellular location">
    <subcellularLocation>
        <location evidence="1">Membrane</location>
        <topology evidence="1">Multi-pass membrane protein</topology>
    </subcellularLocation>
</comment>
<proteinExistence type="predicted"/>
<dbReference type="CDD" id="cd03249">
    <property type="entry name" value="ABC_MTABC3_MDL1_MDL2"/>
    <property type="match status" value="1"/>
</dbReference>
<dbReference type="InterPro" id="IPR017871">
    <property type="entry name" value="ABC_transporter-like_CS"/>
</dbReference>
<dbReference type="SMART" id="SM00382">
    <property type="entry name" value="AAA"/>
    <property type="match status" value="1"/>
</dbReference>
<dbReference type="PIRSF" id="PIRSF002773">
    <property type="entry name" value="ABC_prm/ATPase_B"/>
    <property type="match status" value="1"/>
</dbReference>
<feature type="transmembrane region" description="Helical" evidence="7">
    <location>
        <begin position="250"/>
        <end position="271"/>
    </location>
</feature>
<dbReference type="InterPro" id="IPR027417">
    <property type="entry name" value="P-loop_NTPase"/>
</dbReference>
<accession>A0ABP1FUT5</accession>
<dbReference type="Gene3D" id="1.20.1560.10">
    <property type="entry name" value="ABC transporter type 1, transmembrane domain"/>
    <property type="match status" value="1"/>
</dbReference>
<feature type="domain" description="ABC transporter" evidence="8">
    <location>
        <begin position="426"/>
        <end position="671"/>
    </location>
</feature>
<dbReference type="InterPro" id="IPR003439">
    <property type="entry name" value="ABC_transporter-like_ATP-bd"/>
</dbReference>
<dbReference type="SUPFAM" id="SSF90123">
    <property type="entry name" value="ABC transporter transmembrane region"/>
    <property type="match status" value="1"/>
</dbReference>
<dbReference type="Proteomes" id="UP001497392">
    <property type="component" value="Unassembled WGS sequence"/>
</dbReference>
<dbReference type="EMBL" id="CAXHTA020000005">
    <property type="protein sequence ID" value="CAL5221232.1"/>
    <property type="molecule type" value="Genomic_DNA"/>
</dbReference>
<dbReference type="PROSITE" id="PS50893">
    <property type="entry name" value="ABC_TRANSPORTER_2"/>
    <property type="match status" value="1"/>
</dbReference>
<dbReference type="InterPro" id="IPR039421">
    <property type="entry name" value="Type_1_exporter"/>
</dbReference>
<dbReference type="PROSITE" id="PS00211">
    <property type="entry name" value="ABC_TRANSPORTER_1"/>
    <property type="match status" value="1"/>
</dbReference>
<name>A0ABP1FUT5_9CHLO</name>
<evidence type="ECO:0000256" key="1">
    <source>
        <dbReference type="ARBA" id="ARBA00004141"/>
    </source>
</evidence>
<dbReference type="Pfam" id="PF00005">
    <property type="entry name" value="ABC_tran"/>
    <property type="match status" value="1"/>
</dbReference>
<feature type="transmembrane region" description="Helical" evidence="7">
    <location>
        <begin position="38"/>
        <end position="64"/>
    </location>
</feature>
<feature type="transmembrane region" description="Helical" evidence="7">
    <location>
        <begin position="331"/>
        <end position="358"/>
    </location>
</feature>
<evidence type="ECO:0000256" key="3">
    <source>
        <dbReference type="ARBA" id="ARBA00022741"/>
    </source>
</evidence>
<evidence type="ECO:0000313" key="10">
    <source>
        <dbReference type="EMBL" id="CAL5221232.1"/>
    </source>
</evidence>
<evidence type="ECO:0000259" key="9">
    <source>
        <dbReference type="PROSITE" id="PS50929"/>
    </source>
</evidence>
<protein>
    <submittedName>
        <fullName evidence="10">G3384 protein</fullName>
    </submittedName>
</protein>
<keyword evidence="2 7" id="KW-0812">Transmembrane</keyword>
<dbReference type="InterPro" id="IPR003593">
    <property type="entry name" value="AAA+_ATPase"/>
</dbReference>
<organism evidence="10 11">
    <name type="scientific">Coccomyxa viridis</name>
    <dbReference type="NCBI Taxonomy" id="1274662"/>
    <lineage>
        <taxon>Eukaryota</taxon>
        <taxon>Viridiplantae</taxon>
        <taxon>Chlorophyta</taxon>
        <taxon>core chlorophytes</taxon>
        <taxon>Trebouxiophyceae</taxon>
        <taxon>Trebouxiophyceae incertae sedis</taxon>
        <taxon>Coccomyxaceae</taxon>
        <taxon>Coccomyxa</taxon>
    </lineage>
</organism>
<dbReference type="PANTHER" id="PTHR43394">
    <property type="entry name" value="ATP-DEPENDENT PERMEASE MDL1, MITOCHONDRIAL"/>
    <property type="match status" value="1"/>
</dbReference>
<dbReference type="PROSITE" id="PS50929">
    <property type="entry name" value="ABC_TM1F"/>
    <property type="match status" value="1"/>
</dbReference>
<evidence type="ECO:0000256" key="4">
    <source>
        <dbReference type="ARBA" id="ARBA00022840"/>
    </source>
</evidence>
<comment type="caution">
    <text evidence="10">The sequence shown here is derived from an EMBL/GenBank/DDBJ whole genome shotgun (WGS) entry which is preliminary data.</text>
</comment>
<evidence type="ECO:0000256" key="7">
    <source>
        <dbReference type="SAM" id="Phobius"/>
    </source>
</evidence>
<keyword evidence="3" id="KW-0547">Nucleotide-binding</keyword>
<dbReference type="CDD" id="cd18572">
    <property type="entry name" value="ABC_6TM_TAP"/>
    <property type="match status" value="1"/>
</dbReference>
<feature type="transmembrane region" description="Helical" evidence="7">
    <location>
        <begin position="370"/>
        <end position="398"/>
    </location>
</feature>
<evidence type="ECO:0000313" key="11">
    <source>
        <dbReference type="Proteomes" id="UP001497392"/>
    </source>
</evidence>
<keyword evidence="6 7" id="KW-0472">Membrane</keyword>
<feature type="transmembrane region" description="Helical" evidence="7">
    <location>
        <begin position="147"/>
        <end position="174"/>
    </location>
</feature>
<sequence length="716" mass="76780">MAVRFICIATQLALLTKAVLVALLGADLLFPGRHGQSGLLYMFAAIVTSLLCTFAEMFAACALISGWEEGGGGGDEAAQPLLDKTDKAALQRQSTIAMLLSFSAQDTPLLIVAFLAGAVAALGQALIPYYTGQIIDYASIDQSFDNFQWTCLLLVVVAFGTAIFTGVRGGLFTVAMTRFNVRIRTSLFDALMRQEIAFFTSTKTGEITSRLSADTTTVSDQICLNLNVGLRSLTQAAMVLVFMFKASWRLTIITFILIPLIILVCKVYGAYYRELAKAVQNELAEANTVAEESLSSMATVRSHAAEDSARAAYQHRLHLFYKLCLKEALGYAAYIMFTTFLPNAVNVITLFVGGNLVLQDRMSAGSLVSFMLYVTSLNGALQALADVFSAFAAALGAADKVIELIQRLPKMPDPGGLKPSSFSGHLELKDVEFSYPSRPDTRVLGGVSLSVKPGEVVALVGPSGGGKSSIVKLVERFYLPSSGAVMLDGRDVGLYDAKWLKRNVALVAQEPVLFARSVRRNILYGLEVEDGVPPEQVPSNEHVEEAARLANAHDFIMAMPQGYETDCGEKGVSLSGGQKQRIAIARALVRKPTVLLLDEATSALDSDSEAVVQEALDRMMKDFTVLVIAHRLSTVANADRILVIAKGQIAEQGTHESLAESGGLYSGLVRRQFSKTTSSASLATSARGSYVNLPSLNTLAPAAGPSHPSIAEKDPQ</sequence>
<dbReference type="Gene3D" id="3.40.50.300">
    <property type="entry name" value="P-loop containing nucleotide triphosphate hydrolases"/>
    <property type="match status" value="1"/>
</dbReference>
<feature type="transmembrane region" description="Helical" evidence="7">
    <location>
        <begin position="108"/>
        <end position="127"/>
    </location>
</feature>